<organism evidence="2 3">
    <name type="scientific">Macleaya cordata</name>
    <name type="common">Five-seeded plume-poppy</name>
    <name type="synonym">Bocconia cordata</name>
    <dbReference type="NCBI Taxonomy" id="56857"/>
    <lineage>
        <taxon>Eukaryota</taxon>
        <taxon>Viridiplantae</taxon>
        <taxon>Streptophyta</taxon>
        <taxon>Embryophyta</taxon>
        <taxon>Tracheophyta</taxon>
        <taxon>Spermatophyta</taxon>
        <taxon>Magnoliopsida</taxon>
        <taxon>Ranunculales</taxon>
        <taxon>Papaveraceae</taxon>
        <taxon>Papaveroideae</taxon>
        <taxon>Macleaya</taxon>
    </lineage>
</organism>
<gene>
    <name evidence="2" type="ORF">BVC80_1545g8</name>
</gene>
<evidence type="ECO:0000313" key="3">
    <source>
        <dbReference type="Proteomes" id="UP000195402"/>
    </source>
</evidence>
<keyword evidence="1" id="KW-0812">Transmembrane</keyword>
<name>A0A200R1H7_MACCD</name>
<sequence length="96" mass="10520">MNGGVMGVVVVIREWVGGPSAQLLKVKVVVMVMVMVAVSSSDDEIGGVVMVVAVAAAWRWWWWIECVMHASKKEVAFIFSLTIFNVLQSEQGMPPL</sequence>
<dbReference type="EMBL" id="MVGT01000483">
    <property type="protein sequence ID" value="OVA16567.1"/>
    <property type="molecule type" value="Genomic_DNA"/>
</dbReference>
<evidence type="ECO:0000313" key="2">
    <source>
        <dbReference type="EMBL" id="OVA16567.1"/>
    </source>
</evidence>
<keyword evidence="3" id="KW-1185">Reference proteome</keyword>
<keyword evidence="1" id="KW-1133">Transmembrane helix</keyword>
<protein>
    <recommendedName>
        <fullName evidence="4">Transmembrane protein</fullName>
    </recommendedName>
</protein>
<dbReference type="AlphaFoldDB" id="A0A200R1H7"/>
<evidence type="ECO:0008006" key="4">
    <source>
        <dbReference type="Google" id="ProtNLM"/>
    </source>
</evidence>
<dbReference type="Proteomes" id="UP000195402">
    <property type="component" value="Unassembled WGS sequence"/>
</dbReference>
<keyword evidence="1" id="KW-0472">Membrane</keyword>
<feature type="transmembrane region" description="Helical" evidence="1">
    <location>
        <begin position="45"/>
        <end position="63"/>
    </location>
</feature>
<accession>A0A200R1H7</accession>
<reference evidence="2 3" key="1">
    <citation type="journal article" date="2017" name="Mol. Plant">
        <title>The Genome of Medicinal Plant Macleaya cordata Provides New Insights into Benzylisoquinoline Alkaloids Metabolism.</title>
        <authorList>
            <person name="Liu X."/>
            <person name="Liu Y."/>
            <person name="Huang P."/>
            <person name="Ma Y."/>
            <person name="Qing Z."/>
            <person name="Tang Q."/>
            <person name="Cao H."/>
            <person name="Cheng P."/>
            <person name="Zheng Y."/>
            <person name="Yuan Z."/>
            <person name="Zhou Y."/>
            <person name="Liu J."/>
            <person name="Tang Z."/>
            <person name="Zhuo Y."/>
            <person name="Zhang Y."/>
            <person name="Yu L."/>
            <person name="Huang J."/>
            <person name="Yang P."/>
            <person name="Peng Q."/>
            <person name="Zhang J."/>
            <person name="Jiang W."/>
            <person name="Zhang Z."/>
            <person name="Lin K."/>
            <person name="Ro D.K."/>
            <person name="Chen X."/>
            <person name="Xiong X."/>
            <person name="Shang Y."/>
            <person name="Huang S."/>
            <person name="Zeng J."/>
        </authorList>
    </citation>
    <scope>NUCLEOTIDE SEQUENCE [LARGE SCALE GENOMIC DNA]</scope>
    <source>
        <strain evidence="3">cv. BLH2017</strain>
        <tissue evidence="2">Root</tissue>
    </source>
</reference>
<comment type="caution">
    <text evidence="2">The sequence shown here is derived from an EMBL/GenBank/DDBJ whole genome shotgun (WGS) entry which is preliminary data.</text>
</comment>
<dbReference type="InParanoid" id="A0A200R1H7"/>
<proteinExistence type="predicted"/>
<evidence type="ECO:0000256" key="1">
    <source>
        <dbReference type="SAM" id="Phobius"/>
    </source>
</evidence>